<keyword evidence="7" id="KW-0812">Transmembrane</keyword>
<dbReference type="InterPro" id="IPR004852">
    <property type="entry name" value="Di-haem_cyt_c_peroxidsae"/>
</dbReference>
<dbReference type="PANTHER" id="PTHR30600:SF7">
    <property type="entry name" value="CYTOCHROME C PEROXIDASE-RELATED"/>
    <property type="match status" value="1"/>
</dbReference>
<name>A0A448FB50_AGGAP</name>
<feature type="domain" description="Cytochrome c" evidence="8">
    <location>
        <begin position="332"/>
        <end position="452"/>
    </location>
</feature>
<dbReference type="Pfam" id="PF14376">
    <property type="entry name" value="Haem_bd"/>
    <property type="match status" value="1"/>
</dbReference>
<gene>
    <name evidence="9" type="primary">ccp</name>
    <name evidence="9" type="ORF">NCTC5906_01804</name>
</gene>
<reference evidence="9 10" key="1">
    <citation type="submission" date="2018-12" db="EMBL/GenBank/DDBJ databases">
        <authorList>
            <consortium name="Pathogen Informatics"/>
        </authorList>
    </citation>
    <scope>NUCLEOTIDE SEQUENCE [LARGE SCALE GENOMIC DNA]</scope>
    <source>
        <strain evidence="9 10">NCTC5906</strain>
    </source>
</reference>
<evidence type="ECO:0000256" key="7">
    <source>
        <dbReference type="SAM" id="Phobius"/>
    </source>
</evidence>
<dbReference type="GO" id="GO:0030313">
    <property type="term" value="C:cell envelope"/>
    <property type="evidence" value="ECO:0007669"/>
    <property type="project" value="UniProtKB-SubCell"/>
</dbReference>
<dbReference type="EMBL" id="LR134327">
    <property type="protein sequence ID" value="VEF44099.1"/>
    <property type="molecule type" value="Genomic_DNA"/>
</dbReference>
<evidence type="ECO:0000256" key="5">
    <source>
        <dbReference type="ARBA" id="ARBA00023004"/>
    </source>
</evidence>
<keyword evidence="9" id="KW-0575">Peroxidase</keyword>
<dbReference type="PROSITE" id="PS51007">
    <property type="entry name" value="CYTC"/>
    <property type="match status" value="1"/>
</dbReference>
<accession>A0A448FB50</accession>
<protein>
    <submittedName>
        <fullName evidence="9">Cytochrome c551 peroxidase</fullName>
        <ecNumber evidence="9">1.11.1.5</ecNumber>
    </submittedName>
</protein>
<dbReference type="InterPro" id="IPR036909">
    <property type="entry name" value="Cyt_c-like_dom_sf"/>
</dbReference>
<proteinExistence type="predicted"/>
<dbReference type="Proteomes" id="UP000272690">
    <property type="component" value="Chromosome"/>
</dbReference>
<evidence type="ECO:0000256" key="6">
    <source>
        <dbReference type="PROSITE-ProRule" id="PRU00433"/>
    </source>
</evidence>
<organism evidence="9 10">
    <name type="scientific">Aggregatibacter aphrophilus ATCC 33389</name>
    <dbReference type="NCBI Taxonomy" id="985008"/>
    <lineage>
        <taxon>Bacteria</taxon>
        <taxon>Pseudomonadati</taxon>
        <taxon>Pseudomonadota</taxon>
        <taxon>Gammaproteobacteria</taxon>
        <taxon>Pasteurellales</taxon>
        <taxon>Pasteurellaceae</taxon>
        <taxon>Aggregatibacter</taxon>
    </lineage>
</organism>
<dbReference type="InterPro" id="IPR051395">
    <property type="entry name" value="Cytochrome_c_Peroxidase/MauG"/>
</dbReference>
<evidence type="ECO:0000256" key="4">
    <source>
        <dbReference type="ARBA" id="ARBA00023002"/>
    </source>
</evidence>
<evidence type="ECO:0000256" key="1">
    <source>
        <dbReference type="ARBA" id="ARBA00004196"/>
    </source>
</evidence>
<comment type="subcellular location">
    <subcellularLocation>
        <location evidence="1">Cell envelope</location>
    </subcellularLocation>
</comment>
<keyword evidence="7" id="KW-1133">Transmembrane helix</keyword>
<evidence type="ECO:0000256" key="2">
    <source>
        <dbReference type="ARBA" id="ARBA00022617"/>
    </source>
</evidence>
<keyword evidence="5 6" id="KW-0408">Iron</keyword>
<keyword evidence="7" id="KW-0472">Membrane</keyword>
<evidence type="ECO:0000259" key="8">
    <source>
        <dbReference type="PROSITE" id="PS51007"/>
    </source>
</evidence>
<keyword evidence="4 9" id="KW-0560">Oxidoreductase</keyword>
<evidence type="ECO:0000256" key="3">
    <source>
        <dbReference type="ARBA" id="ARBA00022723"/>
    </source>
</evidence>
<dbReference type="InterPro" id="IPR009056">
    <property type="entry name" value="Cyt_c-like_dom"/>
</dbReference>
<dbReference type="GO" id="GO:0009055">
    <property type="term" value="F:electron transfer activity"/>
    <property type="evidence" value="ECO:0007669"/>
    <property type="project" value="InterPro"/>
</dbReference>
<dbReference type="RefSeq" id="WP_005704105.1">
    <property type="nucleotide sequence ID" value="NZ_AEWB02000015.1"/>
</dbReference>
<keyword evidence="2 6" id="KW-0349">Heme</keyword>
<dbReference type="AlphaFoldDB" id="A0A448FB50"/>
<dbReference type="GO" id="GO:0046872">
    <property type="term" value="F:metal ion binding"/>
    <property type="evidence" value="ECO:0007669"/>
    <property type="project" value="UniProtKB-KW"/>
</dbReference>
<dbReference type="SMART" id="SM01235">
    <property type="entry name" value="Haem_bd"/>
    <property type="match status" value="1"/>
</dbReference>
<dbReference type="PANTHER" id="PTHR30600">
    <property type="entry name" value="CYTOCHROME C PEROXIDASE-RELATED"/>
    <property type="match status" value="1"/>
</dbReference>
<evidence type="ECO:0000313" key="9">
    <source>
        <dbReference type="EMBL" id="VEF44099.1"/>
    </source>
</evidence>
<dbReference type="GeneID" id="49636204"/>
<dbReference type="EC" id="1.11.1.5" evidence="9"/>
<dbReference type="OrthoDB" id="9805202at2"/>
<feature type="transmembrane region" description="Helical" evidence="7">
    <location>
        <begin position="6"/>
        <end position="23"/>
    </location>
</feature>
<dbReference type="SUPFAM" id="SSF46626">
    <property type="entry name" value="Cytochrome c"/>
    <property type="match status" value="3"/>
</dbReference>
<dbReference type="InterPro" id="IPR025992">
    <property type="entry name" value="Haem-bd"/>
</dbReference>
<dbReference type="Pfam" id="PF03150">
    <property type="entry name" value="CCP_MauG"/>
    <property type="match status" value="1"/>
</dbReference>
<dbReference type="GO" id="GO:0004130">
    <property type="term" value="F:cytochrome-c peroxidase activity"/>
    <property type="evidence" value="ECO:0007669"/>
    <property type="project" value="UniProtKB-EC"/>
</dbReference>
<evidence type="ECO:0000313" key="10">
    <source>
        <dbReference type="Proteomes" id="UP000272690"/>
    </source>
</evidence>
<dbReference type="Gene3D" id="1.10.760.10">
    <property type="entry name" value="Cytochrome c-like domain"/>
    <property type="match status" value="2"/>
</dbReference>
<dbReference type="GO" id="GO:0020037">
    <property type="term" value="F:heme binding"/>
    <property type="evidence" value="ECO:0007669"/>
    <property type="project" value="InterPro"/>
</dbReference>
<keyword evidence="3 6" id="KW-0479">Metal-binding</keyword>
<sequence>MKKFALKSAVIAIAGYLGVVGYVHHYDKGQMEKLLAEGNYSAEQQKIAKVFFNNGCQYCHTPSAELPFYARVPLVDSIMQNDIKGGSRVFLLNKLLEGLKNPSKLSEVDLAKLERVIENGEMPIAKFRHIHWGSSPDEDEKTTLLNWIREQRKAFLPANTEGTDNNRLIQPIPDAIMTDPAKVALGRKLFKDGRLSTDGTIQCHTCHQLDKGGVDRLDVSTGIEGKKGGINAPTVFNAAFNFVQFWDGRAIDLADQAGGPPVNPVEMGSHTWNDIVAKFEQDEEFKKEFLKIYPEVTQATLTHAIGEYEKTLITPNSDFDRYLKGNKTALNAQQLKGYELFKQHKCDTCHTGVNMGGQSYEYMGIYGDYFKDRGTPITEADQGRFAQTQDPYDMHRFKVPSLRNIALTAPYMHDASAKDLKEAVRIMLKYQSNAKPQQQDIDDITSFLESLNGEFEGKKLQ</sequence>